<feature type="chain" id="PRO_5024916690" description="Ferric reductase NAD binding domain-containing protein" evidence="2">
    <location>
        <begin position="21"/>
        <end position="228"/>
    </location>
</feature>
<keyword evidence="2" id="KW-0732">Signal</keyword>
<dbReference type="InterPro" id="IPR039261">
    <property type="entry name" value="FNR_nucleotide-bd"/>
</dbReference>
<organism evidence="3">
    <name type="scientific">Aspergillus arachidicola</name>
    <dbReference type="NCBI Taxonomy" id="656916"/>
    <lineage>
        <taxon>Eukaryota</taxon>
        <taxon>Fungi</taxon>
        <taxon>Dikarya</taxon>
        <taxon>Ascomycota</taxon>
        <taxon>Pezizomycotina</taxon>
        <taxon>Eurotiomycetes</taxon>
        <taxon>Eurotiomycetidae</taxon>
        <taxon>Eurotiales</taxon>
        <taxon>Aspergillaceae</taxon>
        <taxon>Aspergillus</taxon>
        <taxon>Aspergillus subgen. Circumdati</taxon>
    </lineage>
</organism>
<sequence>MHLLPARTLAMLATARLVAATEPRLCVQACREAFNHVAFEVDASMSEPLNNVCGNSLRIQSIYLCLKSYCSDLVIGAGSADLLDVCEGYQNITLFALSNISNVSDSDTANLLQFTAEAISREEIHNTSLRLPPNLWQLALRSVQVRNDSLRKRETYAEHSPGCSQLRLAVEGPYGHSVTLELYDAALLVAGGTGIAVALSYLQAVAESISTPASKTTTLSMVHLVWVL</sequence>
<dbReference type="InterPro" id="IPR051410">
    <property type="entry name" value="Ferric/Cupric_Reductase"/>
</dbReference>
<accession>A0A5N6XT36</accession>
<dbReference type="GO" id="GO:0006826">
    <property type="term" value="P:iron ion transport"/>
    <property type="evidence" value="ECO:0007669"/>
    <property type="project" value="TreeGrafter"/>
</dbReference>
<dbReference type="SUPFAM" id="SSF52343">
    <property type="entry name" value="Ferredoxin reductase-like, C-terminal NADP-linked domain"/>
    <property type="match status" value="1"/>
</dbReference>
<proteinExistence type="predicted"/>
<name>A0A5N6XT36_9EURO</name>
<evidence type="ECO:0000256" key="1">
    <source>
        <dbReference type="ARBA" id="ARBA00022448"/>
    </source>
</evidence>
<feature type="signal peptide" evidence="2">
    <location>
        <begin position="1"/>
        <end position="20"/>
    </location>
</feature>
<evidence type="ECO:0008006" key="4">
    <source>
        <dbReference type="Google" id="ProtNLM"/>
    </source>
</evidence>
<dbReference type="Proteomes" id="UP000325558">
    <property type="component" value="Unassembled WGS sequence"/>
</dbReference>
<dbReference type="AlphaFoldDB" id="A0A5N6XT36"/>
<dbReference type="Gene3D" id="3.40.50.80">
    <property type="entry name" value="Nucleotide-binding domain of ferredoxin-NADP reductase (FNR) module"/>
    <property type="match status" value="1"/>
</dbReference>
<dbReference type="PANTHER" id="PTHR32361:SF9">
    <property type="entry name" value="FERRIC REDUCTASE TRANSMEMBRANE COMPONENT 3-RELATED"/>
    <property type="match status" value="1"/>
</dbReference>
<dbReference type="EMBL" id="ML737221">
    <property type="protein sequence ID" value="KAE8335359.1"/>
    <property type="molecule type" value="Genomic_DNA"/>
</dbReference>
<dbReference type="GO" id="GO:0006879">
    <property type="term" value="P:intracellular iron ion homeostasis"/>
    <property type="evidence" value="ECO:0007669"/>
    <property type="project" value="TreeGrafter"/>
</dbReference>
<gene>
    <name evidence="3" type="ORF">BDV24DRAFT_169302</name>
</gene>
<dbReference type="OrthoDB" id="4226077at2759"/>
<keyword evidence="1" id="KW-0813">Transport</keyword>
<reference evidence="3" key="1">
    <citation type="submission" date="2019-04" db="EMBL/GenBank/DDBJ databases">
        <title>Friends and foes A comparative genomics study of 23 Aspergillus species from section Flavi.</title>
        <authorList>
            <consortium name="DOE Joint Genome Institute"/>
            <person name="Kjaerbolling I."/>
            <person name="Vesth T."/>
            <person name="Frisvad J.C."/>
            <person name="Nybo J.L."/>
            <person name="Theobald S."/>
            <person name="Kildgaard S."/>
            <person name="Isbrandt T."/>
            <person name="Kuo A."/>
            <person name="Sato A."/>
            <person name="Lyhne E.K."/>
            <person name="Kogle M.E."/>
            <person name="Wiebenga A."/>
            <person name="Kun R.S."/>
            <person name="Lubbers R.J."/>
            <person name="Makela M.R."/>
            <person name="Barry K."/>
            <person name="Chovatia M."/>
            <person name="Clum A."/>
            <person name="Daum C."/>
            <person name="Haridas S."/>
            <person name="He G."/>
            <person name="LaButti K."/>
            <person name="Lipzen A."/>
            <person name="Mondo S."/>
            <person name="Riley R."/>
            <person name="Salamov A."/>
            <person name="Simmons B.A."/>
            <person name="Magnuson J.K."/>
            <person name="Henrissat B."/>
            <person name="Mortensen U.H."/>
            <person name="Larsen T.O."/>
            <person name="Devries R.P."/>
            <person name="Grigoriev I.V."/>
            <person name="Machida M."/>
            <person name="Baker S.E."/>
            <person name="Andersen M.R."/>
        </authorList>
    </citation>
    <scope>NUCLEOTIDE SEQUENCE</scope>
    <source>
        <strain evidence="3">CBS 117612</strain>
    </source>
</reference>
<dbReference type="GO" id="GO:0015677">
    <property type="term" value="P:copper ion import"/>
    <property type="evidence" value="ECO:0007669"/>
    <property type="project" value="TreeGrafter"/>
</dbReference>
<evidence type="ECO:0000313" key="3">
    <source>
        <dbReference type="EMBL" id="KAE8335359.1"/>
    </source>
</evidence>
<dbReference type="PANTHER" id="PTHR32361">
    <property type="entry name" value="FERRIC/CUPRIC REDUCTASE TRANSMEMBRANE COMPONENT"/>
    <property type="match status" value="1"/>
</dbReference>
<evidence type="ECO:0000256" key="2">
    <source>
        <dbReference type="SAM" id="SignalP"/>
    </source>
</evidence>
<dbReference type="GO" id="GO:0000293">
    <property type="term" value="F:ferric-chelate reductase activity"/>
    <property type="evidence" value="ECO:0007669"/>
    <property type="project" value="TreeGrafter"/>
</dbReference>
<protein>
    <recommendedName>
        <fullName evidence="4">Ferric reductase NAD binding domain-containing protein</fullName>
    </recommendedName>
</protein>
<dbReference type="GO" id="GO:0005886">
    <property type="term" value="C:plasma membrane"/>
    <property type="evidence" value="ECO:0007669"/>
    <property type="project" value="TreeGrafter"/>
</dbReference>